<evidence type="ECO:0000313" key="2">
    <source>
        <dbReference type="EMBL" id="HHR40739.1"/>
    </source>
</evidence>
<protein>
    <submittedName>
        <fullName evidence="2">High-affinity branched-chain amino acid ABC transporter ATP-binding protein LivG</fullName>
    </submittedName>
</protein>
<dbReference type="EMBL" id="DRXS01000156">
    <property type="protein sequence ID" value="HHR40739.1"/>
    <property type="molecule type" value="Genomic_DNA"/>
</dbReference>
<sequence>MKLVQRVLVMDQGKLIFEGAPEDVAQSDLVIKAYLGTSQVV</sequence>
<evidence type="ECO:0000259" key="1">
    <source>
        <dbReference type="Pfam" id="PF12399"/>
    </source>
</evidence>
<gene>
    <name evidence="2" type="primary">livG</name>
    <name evidence="2" type="ORF">ENM42_02800</name>
</gene>
<reference evidence="2" key="1">
    <citation type="journal article" date="2020" name="mSystems">
        <title>Genome- and Community-Level Interaction Insights into Carbon Utilization and Element Cycling Functions of Hydrothermarchaeota in Hydrothermal Sediment.</title>
        <authorList>
            <person name="Zhou Z."/>
            <person name="Liu Y."/>
            <person name="Xu W."/>
            <person name="Pan J."/>
            <person name="Luo Z.H."/>
            <person name="Li M."/>
        </authorList>
    </citation>
    <scope>NUCLEOTIDE SEQUENCE [LARGE SCALE GENOMIC DNA]</scope>
    <source>
        <strain evidence="2">SpSt-1084</strain>
    </source>
</reference>
<dbReference type="AlphaFoldDB" id="A0A7C5Y7H4"/>
<feature type="domain" description="Branched-chain amino acid ATP-binding cassette transporter C-terminal" evidence="1">
    <location>
        <begin position="14"/>
        <end position="37"/>
    </location>
</feature>
<dbReference type="InterPro" id="IPR032823">
    <property type="entry name" value="BCA_ABC_TP_C"/>
</dbReference>
<comment type="caution">
    <text evidence="2">The sequence shown here is derived from an EMBL/GenBank/DDBJ whole genome shotgun (WGS) entry which is preliminary data.</text>
</comment>
<feature type="non-terminal residue" evidence="2">
    <location>
        <position position="1"/>
    </location>
</feature>
<dbReference type="Pfam" id="PF12399">
    <property type="entry name" value="BCA_ABC_TP_C"/>
    <property type="match status" value="1"/>
</dbReference>
<proteinExistence type="predicted"/>
<keyword evidence="2" id="KW-0067">ATP-binding</keyword>
<name>A0A7C5Y7H4_CALS0</name>
<dbReference type="GO" id="GO:0005524">
    <property type="term" value="F:ATP binding"/>
    <property type="evidence" value="ECO:0007669"/>
    <property type="project" value="UniProtKB-KW"/>
</dbReference>
<accession>A0A7C5Y7H4</accession>
<organism evidence="2">
    <name type="scientific">Caldiarchaeum subterraneum</name>
    <dbReference type="NCBI Taxonomy" id="311458"/>
    <lineage>
        <taxon>Archaea</taxon>
        <taxon>Nitrososphaerota</taxon>
        <taxon>Candidatus Caldarchaeales</taxon>
        <taxon>Candidatus Caldarchaeaceae</taxon>
        <taxon>Candidatus Caldarchaeum</taxon>
    </lineage>
</organism>
<keyword evidence="2" id="KW-0547">Nucleotide-binding</keyword>